<evidence type="ECO:0000256" key="2">
    <source>
        <dbReference type="ARBA" id="ARBA00022692"/>
    </source>
</evidence>
<dbReference type="Gene3D" id="2.60.120.260">
    <property type="entry name" value="Galactose-binding domain-like"/>
    <property type="match status" value="1"/>
</dbReference>
<dbReference type="RefSeq" id="WP_011252534.1">
    <property type="nucleotide sequence ID" value="NZ_BJNM01000008.1"/>
</dbReference>
<feature type="domain" description="F5/8 type C" evidence="4">
    <location>
        <begin position="315"/>
        <end position="470"/>
    </location>
</feature>
<dbReference type="GO" id="GO:0016757">
    <property type="term" value="F:glycosyltransferase activity"/>
    <property type="evidence" value="ECO:0007669"/>
    <property type="project" value="TreeGrafter"/>
</dbReference>
<evidence type="ECO:0000256" key="1">
    <source>
        <dbReference type="ARBA" id="ARBA00004167"/>
    </source>
</evidence>
<comment type="caution">
    <text evidence="5">The sequence shown here is derived from an EMBL/GenBank/DDBJ whole genome shotgun (WGS) entry which is preliminary data.</text>
</comment>
<reference evidence="5" key="1">
    <citation type="submission" date="2020-04" db="EMBL/GenBank/DDBJ databases">
        <authorList>
            <person name="Sombolestani A."/>
        </authorList>
    </citation>
    <scope>NUCLEOTIDE SEQUENCE</scope>
    <source>
        <strain evidence="5">LMG1408</strain>
    </source>
</reference>
<name>A0AB35APY6_GLUOY</name>
<protein>
    <submittedName>
        <fullName evidence="5">Glycosyltransferase family 92 protein</fullName>
    </submittedName>
</protein>
<keyword evidence="3" id="KW-1133">Transmembrane helix</keyword>
<dbReference type="EMBL" id="JABCQL010000004">
    <property type="protein sequence ID" value="MBF0855629.1"/>
    <property type="molecule type" value="Genomic_DNA"/>
</dbReference>
<dbReference type="Proteomes" id="UP000603665">
    <property type="component" value="Unassembled WGS sequence"/>
</dbReference>
<gene>
    <name evidence="5" type="ORF">HKD20_03695</name>
</gene>
<keyword evidence="2" id="KW-0812">Transmembrane</keyword>
<dbReference type="SUPFAM" id="SSF49785">
    <property type="entry name" value="Galactose-binding domain-like"/>
    <property type="match status" value="1"/>
</dbReference>
<dbReference type="PANTHER" id="PTHR21461">
    <property type="entry name" value="GLYCOSYLTRANSFERASE FAMILY 92 PROTEIN"/>
    <property type="match status" value="1"/>
</dbReference>
<evidence type="ECO:0000313" key="6">
    <source>
        <dbReference type="Proteomes" id="UP000603665"/>
    </source>
</evidence>
<evidence type="ECO:0000313" key="5">
    <source>
        <dbReference type="EMBL" id="MBF0855629.1"/>
    </source>
</evidence>
<keyword evidence="3" id="KW-0472">Membrane</keyword>
<dbReference type="GO" id="GO:0005737">
    <property type="term" value="C:cytoplasm"/>
    <property type="evidence" value="ECO:0007669"/>
    <property type="project" value="TreeGrafter"/>
</dbReference>
<dbReference type="Pfam" id="PF00754">
    <property type="entry name" value="F5_F8_type_C"/>
    <property type="match status" value="1"/>
</dbReference>
<evidence type="ECO:0000256" key="3">
    <source>
        <dbReference type="ARBA" id="ARBA00022989"/>
    </source>
</evidence>
<dbReference type="AlphaFoldDB" id="A0AB35APY6"/>
<comment type="subcellular location">
    <subcellularLocation>
        <location evidence="1">Membrane</location>
        <topology evidence="1">Single-pass membrane protein</topology>
    </subcellularLocation>
</comment>
<dbReference type="InterPro" id="IPR008979">
    <property type="entry name" value="Galactose-bd-like_sf"/>
</dbReference>
<accession>A0AB35APY6</accession>
<proteinExistence type="predicted"/>
<dbReference type="InterPro" id="IPR000421">
    <property type="entry name" value="FA58C"/>
</dbReference>
<dbReference type="GO" id="GO:0016020">
    <property type="term" value="C:membrane"/>
    <property type="evidence" value="ECO:0007669"/>
    <property type="project" value="UniProtKB-SubCell"/>
</dbReference>
<evidence type="ECO:0000259" key="4">
    <source>
        <dbReference type="PROSITE" id="PS50022"/>
    </source>
</evidence>
<reference evidence="5" key="2">
    <citation type="submission" date="2023-10" db="EMBL/GenBank/DDBJ databases">
        <title>Description of novel Gluconobacter species.</title>
        <authorList>
            <person name="Cleenwerck I."/>
            <person name="Cnockaert M."/>
            <person name="Borremans W."/>
            <person name="Wieme A.D."/>
            <person name="De Vuyst L."/>
            <person name="Vandamme P."/>
        </authorList>
    </citation>
    <scope>NUCLEOTIDE SEQUENCE</scope>
    <source>
        <strain evidence="5">LMG1408</strain>
    </source>
</reference>
<organism evidence="5 6">
    <name type="scientific">Gluconobacter oxydans</name>
    <name type="common">Gluconobacter suboxydans</name>
    <dbReference type="NCBI Taxonomy" id="442"/>
    <lineage>
        <taxon>Bacteria</taxon>
        <taxon>Pseudomonadati</taxon>
        <taxon>Pseudomonadota</taxon>
        <taxon>Alphaproteobacteria</taxon>
        <taxon>Acetobacterales</taxon>
        <taxon>Acetobacteraceae</taxon>
        <taxon>Gluconobacter</taxon>
    </lineage>
</organism>
<dbReference type="PANTHER" id="PTHR21461:SF69">
    <property type="entry name" value="GLYCOSYLTRANSFERASE FAMILY 92 PROTEIN"/>
    <property type="match status" value="1"/>
</dbReference>
<sequence>MKYNETILTYAIEPLACTENHGIRPKPKYTYSLVACAKWEEKYICEWLEYHRSIGIDHIYLYSNDDCPDVIYDRIRPYISGSDPFVTFRHYPIPGQQYQMYFHFLRNFSTETEWLMFLDIDEFLCIKGSNFLPSFMSRIPKEIDGIHFNWCCYGNNGYKDRPDGSVLINYTKRERWANPYTKVLIRSKKVPYKDIYRTSSSPIMHEYNSLDPDLNMINVLGESVSKYYTNFPETAWEMLNSEERKQKILTVAYVAHFSMKSDTDFELRIQRGTSGDYRSELVWGTYSQEQRTNYHETTNEISDLYLHEYWLSQTARAWDFSIFPPSRWGNISQGMTATQISTVHAGTVEEDARRVLSGNLCGKCQNHTALEHNPWWEIDLESICLVHEMRLFNRLDGVPERVANFVLQGSLDNQEWFVMTRKNDGIIYGGADGHPYIWIDQSGIQARFLRITILGEETYLHFDQIQFFGEKAS</sequence>
<dbReference type="PROSITE" id="PS50022">
    <property type="entry name" value="FA58C_3"/>
    <property type="match status" value="1"/>
</dbReference>
<dbReference type="Pfam" id="PF13704">
    <property type="entry name" value="Glyco_tranf_2_4"/>
    <property type="match status" value="1"/>
</dbReference>